<name>A0A9J5YMD0_SOLCO</name>
<dbReference type="AlphaFoldDB" id="A0A9J5YMD0"/>
<sequence length="84" mass="9846">MSQKVHQDELNEVSRLIDSQDTLSTKFDGHSYLIWKFHFKLEAKASLVFWNAQRLYPQKTKKKRLGRLTMAKLSHDLSISSLLI</sequence>
<keyword evidence="2" id="KW-1185">Reference proteome</keyword>
<organism evidence="1 2">
    <name type="scientific">Solanum commersonii</name>
    <name type="common">Commerson's wild potato</name>
    <name type="synonym">Commerson's nightshade</name>
    <dbReference type="NCBI Taxonomy" id="4109"/>
    <lineage>
        <taxon>Eukaryota</taxon>
        <taxon>Viridiplantae</taxon>
        <taxon>Streptophyta</taxon>
        <taxon>Embryophyta</taxon>
        <taxon>Tracheophyta</taxon>
        <taxon>Spermatophyta</taxon>
        <taxon>Magnoliopsida</taxon>
        <taxon>eudicotyledons</taxon>
        <taxon>Gunneridae</taxon>
        <taxon>Pentapetalae</taxon>
        <taxon>asterids</taxon>
        <taxon>lamiids</taxon>
        <taxon>Solanales</taxon>
        <taxon>Solanaceae</taxon>
        <taxon>Solanoideae</taxon>
        <taxon>Solaneae</taxon>
        <taxon>Solanum</taxon>
    </lineage>
</organism>
<evidence type="ECO:0000313" key="2">
    <source>
        <dbReference type="Proteomes" id="UP000824120"/>
    </source>
</evidence>
<proteinExistence type="predicted"/>
<dbReference type="Proteomes" id="UP000824120">
    <property type="component" value="Chromosome 6"/>
</dbReference>
<comment type="caution">
    <text evidence="1">The sequence shown here is derived from an EMBL/GenBank/DDBJ whole genome shotgun (WGS) entry which is preliminary data.</text>
</comment>
<dbReference type="EMBL" id="JACXVP010000006">
    <property type="protein sequence ID" value="KAG5601125.1"/>
    <property type="molecule type" value="Genomic_DNA"/>
</dbReference>
<evidence type="ECO:0000313" key="1">
    <source>
        <dbReference type="EMBL" id="KAG5601125.1"/>
    </source>
</evidence>
<gene>
    <name evidence="1" type="ORF">H5410_032495</name>
</gene>
<protein>
    <submittedName>
        <fullName evidence="1">Uncharacterized protein</fullName>
    </submittedName>
</protein>
<reference evidence="1 2" key="1">
    <citation type="submission" date="2020-09" db="EMBL/GenBank/DDBJ databases">
        <title>De no assembly of potato wild relative species, Solanum commersonii.</title>
        <authorList>
            <person name="Cho K."/>
        </authorList>
    </citation>
    <scope>NUCLEOTIDE SEQUENCE [LARGE SCALE GENOMIC DNA]</scope>
    <source>
        <strain evidence="1">LZ3.2</strain>
        <tissue evidence="1">Leaf</tissue>
    </source>
</reference>
<accession>A0A9J5YMD0</accession>